<keyword evidence="2" id="KW-1185">Reference proteome</keyword>
<dbReference type="OrthoDB" id="6611397at2759"/>
<proteinExistence type="predicted"/>
<evidence type="ECO:0000313" key="2">
    <source>
        <dbReference type="Proteomes" id="UP000478052"/>
    </source>
</evidence>
<dbReference type="AlphaFoldDB" id="A0A6G0ZDK6"/>
<dbReference type="EMBL" id="VUJU01000757">
    <property type="protein sequence ID" value="KAF0768517.1"/>
    <property type="molecule type" value="Genomic_DNA"/>
</dbReference>
<accession>A0A6G0ZDK6</accession>
<protein>
    <submittedName>
        <fullName evidence="1">Uncharacterized protein</fullName>
    </submittedName>
</protein>
<sequence length="217" mass="24250">MVKQDDPRNTAKKVKIFELKTTTTTGNKKQLRWKIDWFGTKDNEQQSLIRLVGQDNRQLELKTATTEKIGSGDMNGMAHGDIQPTVVTQCLLPTSCRTKGPMVIVTKVGDQTIDPNLATQRLEPFTPRTRTSGWRSTSGATKCPTKKWKCYGIIEDEPATDKLATIGTLWQVYTLPTLISKAPTPINPITRGFLRMTSTDRWRIRPADKCTKASVAA</sequence>
<gene>
    <name evidence="1" type="ORF">FWK35_00014062</name>
</gene>
<name>A0A6G0ZDK6_APHCR</name>
<organism evidence="1 2">
    <name type="scientific">Aphis craccivora</name>
    <name type="common">Cowpea aphid</name>
    <dbReference type="NCBI Taxonomy" id="307492"/>
    <lineage>
        <taxon>Eukaryota</taxon>
        <taxon>Metazoa</taxon>
        <taxon>Ecdysozoa</taxon>
        <taxon>Arthropoda</taxon>
        <taxon>Hexapoda</taxon>
        <taxon>Insecta</taxon>
        <taxon>Pterygota</taxon>
        <taxon>Neoptera</taxon>
        <taxon>Paraneoptera</taxon>
        <taxon>Hemiptera</taxon>
        <taxon>Sternorrhyncha</taxon>
        <taxon>Aphidomorpha</taxon>
        <taxon>Aphidoidea</taxon>
        <taxon>Aphididae</taxon>
        <taxon>Aphidini</taxon>
        <taxon>Aphis</taxon>
        <taxon>Aphis</taxon>
    </lineage>
</organism>
<evidence type="ECO:0000313" key="1">
    <source>
        <dbReference type="EMBL" id="KAF0768517.1"/>
    </source>
</evidence>
<dbReference type="Proteomes" id="UP000478052">
    <property type="component" value="Unassembled WGS sequence"/>
</dbReference>
<comment type="caution">
    <text evidence="1">The sequence shown here is derived from an EMBL/GenBank/DDBJ whole genome shotgun (WGS) entry which is preliminary data.</text>
</comment>
<reference evidence="1 2" key="1">
    <citation type="submission" date="2019-08" db="EMBL/GenBank/DDBJ databases">
        <title>Whole genome of Aphis craccivora.</title>
        <authorList>
            <person name="Voronova N.V."/>
            <person name="Shulinski R.S."/>
            <person name="Bandarenka Y.V."/>
            <person name="Zhorov D.G."/>
            <person name="Warner D."/>
        </authorList>
    </citation>
    <scope>NUCLEOTIDE SEQUENCE [LARGE SCALE GENOMIC DNA]</scope>
    <source>
        <strain evidence="1">180601</strain>
        <tissue evidence="1">Whole Body</tissue>
    </source>
</reference>